<gene>
    <name evidence="1" type="ORF">QAD02_008236</name>
</gene>
<comment type="caution">
    <text evidence="1">The sequence shown here is derived from an EMBL/GenBank/DDBJ whole genome shotgun (WGS) entry which is preliminary data.</text>
</comment>
<proteinExistence type="predicted"/>
<sequence length="859" mass="93302">MAPNQCGPGTPEKGVPASLTSSEHTTLRQEGPTNASFQATRAEKTSLVAPFRTYMSPPYSWQYDKNPCISTSNLLAILRMDQKILRRSQQTNYADDIILWTTGDPHGAEEDEDAREDTNQENAIAPAKQENLSDAVSTRFDDSMKYGNRTSLQNKVVGKGIKTLRPSISASVLSQLRRVNHPSFIMCQTDSARCLCLPRSGEHRWLAGAPGGWWPTRTSDSSDDDVLSYSPPATPDFRLHREPELIIVDSSDEEGPQDDDIEVIEVYSSDDEQLQAPPTKKRRVEINGSFGSSISHDAPIDLTVAETVPQPQESPHGYLQPQPLLPMLPHGPLSVPSRPQAEAMDEVMDPALDSLSTIAIASDPDLDDSSSAYSSDAAHWPPRANGGPIASPLPHTAAGSSIRRQRRSRAERAARNAAWSASIRFQSPTGEDLALSDTSDDESLDLVLNQARRDETMFFTFAEFDRLVAVFRATRDPVHGQELINYLKKVVRNARKAQSLRNWRKSKREEERLRIRQEAVHAGSLIQELEAAIDPAEPQPGPSGMPRPKKQKTSAKKSVAKPRRGKKKTIVGAEVVSQELLSPTPTTPEARELSNNVTQATSTSPRLPAFGDSAGPAIAPLSPHTTEFFSSFVMASPAASADGPSANSPARNTESNIEAILDEPVATASAQIAGDTLSNPVPESLALSSIDNSTVSPTPTELGPGPTDLVSIIHDMPEMVGSPNIVAPGTPGAKRAYVRGTITELGSTGVIGSRPEERAMATPSSAAPRLELMELDDDPCLDLEILPRTPATPLHLVNRNREVCLGDEHPFARYTAPMQFMIEMMSQDTGVRDGAETTAPIRMRIRRITTPKPAVSNDE</sequence>
<dbReference type="Proteomes" id="UP001239111">
    <property type="component" value="Chromosome 4"/>
</dbReference>
<evidence type="ECO:0000313" key="1">
    <source>
        <dbReference type="EMBL" id="KAJ8666574.1"/>
    </source>
</evidence>
<name>A0ACC2N8B4_9HYME</name>
<protein>
    <submittedName>
        <fullName evidence="1">Uncharacterized protein</fullName>
    </submittedName>
</protein>
<accession>A0ACC2N8B4</accession>
<keyword evidence="2" id="KW-1185">Reference proteome</keyword>
<organism evidence="1 2">
    <name type="scientific">Eretmocerus hayati</name>
    <dbReference type="NCBI Taxonomy" id="131215"/>
    <lineage>
        <taxon>Eukaryota</taxon>
        <taxon>Metazoa</taxon>
        <taxon>Ecdysozoa</taxon>
        <taxon>Arthropoda</taxon>
        <taxon>Hexapoda</taxon>
        <taxon>Insecta</taxon>
        <taxon>Pterygota</taxon>
        <taxon>Neoptera</taxon>
        <taxon>Endopterygota</taxon>
        <taxon>Hymenoptera</taxon>
        <taxon>Apocrita</taxon>
        <taxon>Proctotrupomorpha</taxon>
        <taxon>Chalcidoidea</taxon>
        <taxon>Aphelinidae</taxon>
        <taxon>Aphelininae</taxon>
        <taxon>Eretmocerus</taxon>
    </lineage>
</organism>
<evidence type="ECO:0000313" key="2">
    <source>
        <dbReference type="Proteomes" id="UP001239111"/>
    </source>
</evidence>
<reference evidence="1" key="1">
    <citation type="submission" date="2023-04" db="EMBL/GenBank/DDBJ databases">
        <title>A chromosome-level genome assembly of the parasitoid wasp Eretmocerus hayati.</title>
        <authorList>
            <person name="Zhong Y."/>
            <person name="Liu S."/>
            <person name="Liu Y."/>
        </authorList>
    </citation>
    <scope>NUCLEOTIDE SEQUENCE</scope>
    <source>
        <strain evidence="1">ZJU_SS_LIU_2023</strain>
    </source>
</reference>
<dbReference type="EMBL" id="CM056744">
    <property type="protein sequence ID" value="KAJ8666574.1"/>
    <property type="molecule type" value="Genomic_DNA"/>
</dbReference>